<dbReference type="Proteomes" id="UP001055102">
    <property type="component" value="Unassembled WGS sequence"/>
</dbReference>
<protein>
    <recommendedName>
        <fullName evidence="10">Purine nucleoside phosphorylase</fullName>
    </recommendedName>
</protein>
<evidence type="ECO:0000256" key="9">
    <source>
        <dbReference type="ARBA" id="ARBA00049893"/>
    </source>
</evidence>
<dbReference type="CDD" id="cd16833">
    <property type="entry name" value="YfiH"/>
    <property type="match status" value="1"/>
</dbReference>
<dbReference type="InterPro" id="IPR038371">
    <property type="entry name" value="Cu_polyphenol_OxRdtase_sf"/>
</dbReference>
<keyword evidence="6" id="KW-0862">Zinc</keyword>
<evidence type="ECO:0000256" key="10">
    <source>
        <dbReference type="RuleBase" id="RU361274"/>
    </source>
</evidence>
<evidence type="ECO:0000256" key="3">
    <source>
        <dbReference type="ARBA" id="ARBA00022679"/>
    </source>
</evidence>
<keyword evidence="3" id="KW-0808">Transferase</keyword>
<evidence type="ECO:0000256" key="5">
    <source>
        <dbReference type="ARBA" id="ARBA00022801"/>
    </source>
</evidence>
<gene>
    <name evidence="11" type="ORF">AOPFMNJM_1051</name>
</gene>
<dbReference type="Pfam" id="PF02578">
    <property type="entry name" value="Cu-oxidase_4"/>
    <property type="match status" value="1"/>
</dbReference>
<organism evidence="11 12">
    <name type="scientific">Methylobacterium jeotgali</name>
    <dbReference type="NCBI Taxonomy" id="381630"/>
    <lineage>
        <taxon>Bacteria</taxon>
        <taxon>Pseudomonadati</taxon>
        <taxon>Pseudomonadota</taxon>
        <taxon>Alphaproteobacteria</taxon>
        <taxon>Hyphomicrobiales</taxon>
        <taxon>Methylobacteriaceae</taxon>
        <taxon>Methylobacterium</taxon>
    </lineage>
</organism>
<comment type="catalytic activity">
    <reaction evidence="9">
        <text>S-methyl-5'-thioadenosine + phosphate = 5-(methylsulfanyl)-alpha-D-ribose 1-phosphate + adenine</text>
        <dbReference type="Rhea" id="RHEA:11852"/>
        <dbReference type="ChEBI" id="CHEBI:16708"/>
        <dbReference type="ChEBI" id="CHEBI:17509"/>
        <dbReference type="ChEBI" id="CHEBI:43474"/>
        <dbReference type="ChEBI" id="CHEBI:58533"/>
        <dbReference type="EC" id="2.4.2.28"/>
    </reaction>
    <physiologicalReaction direction="left-to-right" evidence="9">
        <dbReference type="Rhea" id="RHEA:11853"/>
    </physiologicalReaction>
</comment>
<dbReference type="SUPFAM" id="SSF64438">
    <property type="entry name" value="CNF1/YfiH-like putative cysteine hydrolases"/>
    <property type="match status" value="1"/>
</dbReference>
<dbReference type="PANTHER" id="PTHR30616">
    <property type="entry name" value="UNCHARACTERIZED PROTEIN YFIH"/>
    <property type="match status" value="1"/>
</dbReference>
<keyword evidence="4" id="KW-0479">Metal-binding</keyword>
<comment type="catalytic activity">
    <reaction evidence="7">
        <text>adenosine + H2O + H(+) = inosine + NH4(+)</text>
        <dbReference type="Rhea" id="RHEA:24408"/>
        <dbReference type="ChEBI" id="CHEBI:15377"/>
        <dbReference type="ChEBI" id="CHEBI:15378"/>
        <dbReference type="ChEBI" id="CHEBI:16335"/>
        <dbReference type="ChEBI" id="CHEBI:17596"/>
        <dbReference type="ChEBI" id="CHEBI:28938"/>
        <dbReference type="EC" id="3.5.4.4"/>
    </reaction>
    <physiologicalReaction direction="left-to-right" evidence="7">
        <dbReference type="Rhea" id="RHEA:24409"/>
    </physiologicalReaction>
</comment>
<dbReference type="NCBIfam" id="TIGR00726">
    <property type="entry name" value="peptidoglycan editing factor PgeF"/>
    <property type="match status" value="1"/>
</dbReference>
<proteinExistence type="inferred from homology"/>
<evidence type="ECO:0000256" key="7">
    <source>
        <dbReference type="ARBA" id="ARBA00047989"/>
    </source>
</evidence>
<reference evidence="11" key="1">
    <citation type="journal article" date="2021" name="Front. Microbiol.">
        <title>Comprehensive Comparative Genomics and Phenotyping of Methylobacterium Species.</title>
        <authorList>
            <person name="Alessa O."/>
            <person name="Ogura Y."/>
            <person name="Fujitani Y."/>
            <person name="Takami H."/>
            <person name="Hayashi T."/>
            <person name="Sahin N."/>
            <person name="Tani A."/>
        </authorList>
    </citation>
    <scope>NUCLEOTIDE SEQUENCE</scope>
    <source>
        <strain evidence="11">LMG 23639</strain>
    </source>
</reference>
<dbReference type="InterPro" id="IPR003730">
    <property type="entry name" value="Cu_polyphenol_OxRdtase"/>
</dbReference>
<evidence type="ECO:0000256" key="6">
    <source>
        <dbReference type="ARBA" id="ARBA00022833"/>
    </source>
</evidence>
<evidence type="ECO:0000256" key="2">
    <source>
        <dbReference type="ARBA" id="ARBA00007353"/>
    </source>
</evidence>
<name>A0ABQ4SRC9_9HYPH</name>
<evidence type="ECO:0000313" key="12">
    <source>
        <dbReference type="Proteomes" id="UP001055102"/>
    </source>
</evidence>
<keyword evidence="12" id="KW-1185">Reference proteome</keyword>
<evidence type="ECO:0000256" key="4">
    <source>
        <dbReference type="ARBA" id="ARBA00022723"/>
    </source>
</evidence>
<comment type="caution">
    <text evidence="11">The sequence shown here is derived from an EMBL/GenBank/DDBJ whole genome shotgun (WGS) entry which is preliminary data.</text>
</comment>
<comment type="catalytic activity">
    <reaction evidence="8">
        <text>adenosine + phosphate = alpha-D-ribose 1-phosphate + adenine</text>
        <dbReference type="Rhea" id="RHEA:27642"/>
        <dbReference type="ChEBI" id="CHEBI:16335"/>
        <dbReference type="ChEBI" id="CHEBI:16708"/>
        <dbReference type="ChEBI" id="CHEBI:43474"/>
        <dbReference type="ChEBI" id="CHEBI:57720"/>
        <dbReference type="EC" id="2.4.2.1"/>
    </reaction>
    <physiologicalReaction direction="left-to-right" evidence="8">
        <dbReference type="Rhea" id="RHEA:27643"/>
    </physiologicalReaction>
</comment>
<keyword evidence="5" id="KW-0378">Hydrolase</keyword>
<comment type="catalytic activity">
    <reaction evidence="1">
        <text>inosine + phosphate = alpha-D-ribose 1-phosphate + hypoxanthine</text>
        <dbReference type="Rhea" id="RHEA:27646"/>
        <dbReference type="ChEBI" id="CHEBI:17368"/>
        <dbReference type="ChEBI" id="CHEBI:17596"/>
        <dbReference type="ChEBI" id="CHEBI:43474"/>
        <dbReference type="ChEBI" id="CHEBI:57720"/>
        <dbReference type="EC" id="2.4.2.1"/>
    </reaction>
    <physiologicalReaction direction="left-to-right" evidence="1">
        <dbReference type="Rhea" id="RHEA:27647"/>
    </physiologicalReaction>
</comment>
<dbReference type="Gene3D" id="3.60.140.10">
    <property type="entry name" value="CNF1/YfiH-like putative cysteine hydrolases"/>
    <property type="match status" value="1"/>
</dbReference>
<accession>A0ABQ4SRC9</accession>
<dbReference type="PANTHER" id="PTHR30616:SF2">
    <property type="entry name" value="PURINE NUCLEOSIDE PHOSPHORYLASE LACC1"/>
    <property type="match status" value="1"/>
</dbReference>
<dbReference type="InterPro" id="IPR011324">
    <property type="entry name" value="Cytotoxic_necrot_fac-like_cat"/>
</dbReference>
<dbReference type="EMBL" id="BPQR01000016">
    <property type="protein sequence ID" value="GJE05745.1"/>
    <property type="molecule type" value="Genomic_DNA"/>
</dbReference>
<evidence type="ECO:0000313" key="11">
    <source>
        <dbReference type="EMBL" id="GJE05745.1"/>
    </source>
</evidence>
<reference evidence="11" key="2">
    <citation type="submission" date="2021-08" db="EMBL/GenBank/DDBJ databases">
        <authorList>
            <person name="Tani A."/>
            <person name="Ola A."/>
            <person name="Ogura Y."/>
            <person name="Katsura K."/>
            <person name="Hayashi T."/>
        </authorList>
    </citation>
    <scope>NUCLEOTIDE SEQUENCE</scope>
    <source>
        <strain evidence="11">LMG 23639</strain>
    </source>
</reference>
<dbReference type="RefSeq" id="WP_238274408.1">
    <property type="nucleotide sequence ID" value="NZ_BPQR01000016.1"/>
</dbReference>
<evidence type="ECO:0000256" key="1">
    <source>
        <dbReference type="ARBA" id="ARBA00000553"/>
    </source>
</evidence>
<sequence length="256" mass="26796">MFIEAPELASHAGLRHAFFTRQGGVSEGLYASLNGGLGSEDDGARVRENRARMCAHLDLPPDRLVSLYQIHSAEVVVVEAPFALTDRPKADAMVTRVPGLGLGIATADCGPILFADPEASVVGAAHAGWKGALGGVVEATVAAMEGLGAERGRIVAVLGPTIAQASYEVGPDFLERFRAGVPEAGAYLAEGARPGHAQFDLPAFILSRLSAAGIAQASALGLCTYADPERFYSYRRTTHRGEADYGRLISAIALLP</sequence>
<comment type="similarity">
    <text evidence="2 10">Belongs to the purine nucleoside phosphorylase YfiH/LACC1 family.</text>
</comment>
<evidence type="ECO:0000256" key="8">
    <source>
        <dbReference type="ARBA" id="ARBA00048968"/>
    </source>
</evidence>